<dbReference type="InterPro" id="IPR022930">
    <property type="entry name" value="UPF0316"/>
</dbReference>
<dbReference type="AlphaFoldDB" id="I2F6S8"/>
<dbReference type="Gene3D" id="3.30.70.120">
    <property type="match status" value="1"/>
</dbReference>
<dbReference type="Pfam" id="PF18955">
    <property type="entry name" value="DUF5698"/>
    <property type="match status" value="1"/>
</dbReference>
<dbReference type="EMBL" id="CP003532">
    <property type="protein sequence ID" value="AFK07631.1"/>
    <property type="molecule type" value="Genomic_DNA"/>
</dbReference>
<proteinExistence type="inferred from homology"/>
<keyword evidence="5 6" id="KW-0472">Membrane</keyword>
<evidence type="ECO:0000256" key="3">
    <source>
        <dbReference type="ARBA" id="ARBA00022692"/>
    </source>
</evidence>
<evidence type="ECO:0000256" key="6">
    <source>
        <dbReference type="HAMAP-Rule" id="MF_01515"/>
    </source>
</evidence>
<dbReference type="HAMAP" id="MF_01515">
    <property type="entry name" value="UPF0316"/>
    <property type="match status" value="1"/>
</dbReference>
<dbReference type="Pfam" id="PF10035">
    <property type="entry name" value="DUF2179"/>
    <property type="match status" value="1"/>
</dbReference>
<dbReference type="InterPro" id="IPR019264">
    <property type="entry name" value="DUF2179"/>
</dbReference>
<evidence type="ECO:0000256" key="2">
    <source>
        <dbReference type="ARBA" id="ARBA00022475"/>
    </source>
</evidence>
<dbReference type="NCBIfam" id="NF003191">
    <property type="entry name" value="PRK04164.1-2"/>
    <property type="match status" value="1"/>
</dbReference>
<keyword evidence="2 6" id="KW-1003">Cell membrane</keyword>
<dbReference type="eggNOG" id="COG4843">
    <property type="taxonomic scope" value="Bacteria"/>
</dbReference>
<feature type="transmembrane region" description="Helical" evidence="6">
    <location>
        <begin position="70"/>
        <end position="90"/>
    </location>
</feature>
<organism evidence="9 10">
    <name type="scientific">Mesotoga prima MesG1.Ag.4.2</name>
    <dbReference type="NCBI Taxonomy" id="660470"/>
    <lineage>
        <taxon>Bacteria</taxon>
        <taxon>Thermotogati</taxon>
        <taxon>Thermotogota</taxon>
        <taxon>Thermotogae</taxon>
        <taxon>Kosmotogales</taxon>
        <taxon>Kosmotogaceae</taxon>
        <taxon>Mesotoga</taxon>
    </lineage>
</organism>
<evidence type="ECO:0000256" key="4">
    <source>
        <dbReference type="ARBA" id="ARBA00022989"/>
    </source>
</evidence>
<keyword evidence="10" id="KW-1185">Reference proteome</keyword>
<feature type="domain" description="DUF5698" evidence="8">
    <location>
        <begin position="31"/>
        <end position="88"/>
    </location>
</feature>
<evidence type="ECO:0000256" key="1">
    <source>
        <dbReference type="ARBA" id="ARBA00004651"/>
    </source>
</evidence>
<dbReference type="GO" id="GO:0005886">
    <property type="term" value="C:plasma membrane"/>
    <property type="evidence" value="ECO:0007669"/>
    <property type="project" value="UniProtKB-SubCell"/>
</dbReference>
<evidence type="ECO:0000259" key="7">
    <source>
        <dbReference type="Pfam" id="PF10035"/>
    </source>
</evidence>
<feature type="domain" description="DUF2179" evidence="7">
    <location>
        <begin position="121"/>
        <end position="172"/>
    </location>
</feature>
<comment type="subcellular location">
    <subcellularLocation>
        <location evidence="1 6">Cell membrane</location>
        <topology evidence="1 6">Multi-pass membrane protein</topology>
    </subcellularLocation>
</comment>
<dbReference type="PANTHER" id="PTHR40060">
    <property type="entry name" value="UPF0316 PROTEIN YEBE"/>
    <property type="match status" value="1"/>
</dbReference>
<dbReference type="GeneID" id="87107747"/>
<accession>I2F6S8</accession>
<dbReference type="InterPro" id="IPR044035">
    <property type="entry name" value="DUF5698"/>
</dbReference>
<evidence type="ECO:0000313" key="9">
    <source>
        <dbReference type="EMBL" id="AFK07631.1"/>
    </source>
</evidence>
<name>I2F6S8_9BACT</name>
<evidence type="ECO:0000256" key="5">
    <source>
        <dbReference type="ARBA" id="ARBA00023136"/>
    </source>
</evidence>
<gene>
    <name evidence="9" type="ORF">Theba_1988</name>
</gene>
<sequence length="194" mass="21782" precursor="true">MEEFLSGDLFKWVIMPLIIFFARIVDVSLGTTRIIMVSRGKKEIASLIGFFEVIVWLLVASKVIQSVDNVLYILAYAGGFAAGSYIGILIDERLAMGTVSIRLITSVEPTELINKLCQAGFGVTKIDAQGSRGKAYIIYSIINRKEVSEFERIAQECVPKAFMSVEDIRKVREGIFLPRDTLRLRKESPLRKSK</sequence>
<reference evidence="9 10" key="1">
    <citation type="journal article" date="2012" name="Genome Biol. Evol.">
        <title>Genome Sequence of the Mesophilic Thermotogales Bacterium Mesotoga prima MesG1.Ag.4.2 Reveals the Largest Thermotogales Genome To Date.</title>
        <authorList>
            <person name="Zhaxybayeva O."/>
            <person name="Swithers K.S."/>
            <person name="Foght J."/>
            <person name="Green A.G."/>
            <person name="Bruce D."/>
            <person name="Detter C."/>
            <person name="Han S."/>
            <person name="Teshima H."/>
            <person name="Han J."/>
            <person name="Woyke T."/>
            <person name="Pitluck S."/>
            <person name="Nolan M."/>
            <person name="Ivanova N."/>
            <person name="Pati A."/>
            <person name="Land M.L."/>
            <person name="Dlutek M."/>
            <person name="Doolittle W.F."/>
            <person name="Noll K.M."/>
            <person name="Nesbo C.L."/>
        </authorList>
    </citation>
    <scope>NUCLEOTIDE SEQUENCE [LARGE SCALE GENOMIC DNA]</scope>
    <source>
        <strain evidence="10">mesG1.Ag.4.2</strain>
    </source>
</reference>
<evidence type="ECO:0000259" key="8">
    <source>
        <dbReference type="Pfam" id="PF18955"/>
    </source>
</evidence>
<comment type="similarity">
    <text evidence="6">Belongs to the UPF0316 family.</text>
</comment>
<dbReference type="KEGG" id="mpg:Theba_1988"/>
<dbReference type="RefSeq" id="WP_014731423.1">
    <property type="nucleotide sequence ID" value="NC_017934.1"/>
</dbReference>
<evidence type="ECO:0000313" key="10">
    <source>
        <dbReference type="Proteomes" id="UP000002881"/>
    </source>
</evidence>
<feature type="transmembrane region" description="Helical" evidence="6">
    <location>
        <begin position="44"/>
        <end position="64"/>
    </location>
</feature>
<dbReference type="HOGENOM" id="CLU_106166_0_0_0"/>
<keyword evidence="3 6" id="KW-0812">Transmembrane</keyword>
<dbReference type="CDD" id="cd16381">
    <property type="entry name" value="YitT_C_like_1"/>
    <property type="match status" value="1"/>
</dbReference>
<protein>
    <recommendedName>
        <fullName evidence="6">UPF0316 protein Theba_1988</fullName>
    </recommendedName>
</protein>
<dbReference type="InterPro" id="IPR015867">
    <property type="entry name" value="N-reg_PII/ATP_PRibTrfase_C"/>
</dbReference>
<dbReference type="Proteomes" id="UP000002881">
    <property type="component" value="Chromosome"/>
</dbReference>
<dbReference type="PANTHER" id="PTHR40060:SF1">
    <property type="entry name" value="UPF0316 PROTEIN YEBE"/>
    <property type="match status" value="1"/>
</dbReference>
<feature type="transmembrane region" description="Helical" evidence="6">
    <location>
        <begin position="12"/>
        <end position="32"/>
    </location>
</feature>
<keyword evidence="4 6" id="KW-1133">Transmembrane helix</keyword>